<dbReference type="RefSeq" id="WP_265791276.1">
    <property type="nucleotide sequence ID" value="NZ_BAABRS010000004.1"/>
</dbReference>
<dbReference type="Proteomes" id="UP001207337">
    <property type="component" value="Unassembled WGS sequence"/>
</dbReference>
<evidence type="ECO:0000313" key="2">
    <source>
        <dbReference type="Proteomes" id="UP001207337"/>
    </source>
</evidence>
<reference evidence="1 2" key="1">
    <citation type="submission" date="2021-11" db="EMBL/GenBank/DDBJ databases">
        <title>Aliifidinibius sp. nov., a new bacterium isolated from saline soil.</title>
        <authorList>
            <person name="Galisteo C."/>
            <person name="De La Haba R."/>
            <person name="Sanchez-Porro C."/>
            <person name="Ventosa A."/>
        </authorList>
    </citation>
    <scope>NUCLEOTIDE SEQUENCE [LARGE SCALE GENOMIC DNA]</scope>
    <source>
        <strain evidence="1 2">KACC 190600</strain>
    </source>
</reference>
<keyword evidence="2" id="KW-1185">Reference proteome</keyword>
<evidence type="ECO:0000313" key="1">
    <source>
        <dbReference type="EMBL" id="MCW9714170.1"/>
    </source>
</evidence>
<gene>
    <name evidence="1" type="ORF">LQ318_14760</name>
</gene>
<protein>
    <recommendedName>
        <fullName evidence="3">Fasciclin domain-containing protein</fullName>
    </recommendedName>
</protein>
<comment type="caution">
    <text evidence="1">The sequence shown here is derived from an EMBL/GenBank/DDBJ whole genome shotgun (WGS) entry which is preliminary data.</text>
</comment>
<accession>A0ABT3Q240</accession>
<dbReference type="EMBL" id="JAJNDC010000004">
    <property type="protein sequence ID" value="MCW9714170.1"/>
    <property type="molecule type" value="Genomic_DNA"/>
</dbReference>
<evidence type="ECO:0008006" key="3">
    <source>
        <dbReference type="Google" id="ProtNLM"/>
    </source>
</evidence>
<organism evidence="1 2">
    <name type="scientific">Fodinibius salicampi</name>
    <dbReference type="NCBI Taxonomy" id="1920655"/>
    <lineage>
        <taxon>Bacteria</taxon>
        <taxon>Pseudomonadati</taxon>
        <taxon>Balneolota</taxon>
        <taxon>Balneolia</taxon>
        <taxon>Balneolales</taxon>
        <taxon>Balneolaceae</taxon>
        <taxon>Fodinibius</taxon>
    </lineage>
</organism>
<sequence>MKRLRSYITRLLVALLVCSGLSLYWIQPVQASHNSYAFAQWLSMMAESSQTTDFQQELEDLKRSGGDFEDFVEKASELVSNNDDFDFPFANEDTSREIHQLLLIEWKQFQTGNAMANMPVPHTVKSLMLLHIDKGAFGSFGNIQCETPQFGLKPISKANNTRVINVSIEPMSGGIAIGAP</sequence>
<name>A0ABT3Q240_9BACT</name>
<proteinExistence type="predicted"/>